<comment type="caution">
    <text evidence="2">The sequence shown here is derived from an EMBL/GenBank/DDBJ whole genome shotgun (WGS) entry which is preliminary data.</text>
</comment>
<accession>A0ABQ2XE63</accession>
<gene>
    <name evidence="2" type="ORF">GCM10010383_47440</name>
</gene>
<feature type="region of interest" description="Disordered" evidence="1">
    <location>
        <begin position="1"/>
        <end position="55"/>
    </location>
</feature>
<dbReference type="Proteomes" id="UP000617743">
    <property type="component" value="Unassembled WGS sequence"/>
</dbReference>
<dbReference type="EMBL" id="BMWC01000007">
    <property type="protein sequence ID" value="GGX12039.1"/>
    <property type="molecule type" value="Genomic_DNA"/>
</dbReference>
<evidence type="ECO:0000313" key="3">
    <source>
        <dbReference type="Proteomes" id="UP000617743"/>
    </source>
</evidence>
<protein>
    <submittedName>
        <fullName evidence="2">Uncharacterized protein</fullName>
    </submittedName>
</protein>
<feature type="region of interest" description="Disordered" evidence="1">
    <location>
        <begin position="82"/>
        <end position="121"/>
    </location>
</feature>
<reference evidence="3" key="1">
    <citation type="journal article" date="2019" name="Int. J. Syst. Evol. Microbiol.">
        <title>The Global Catalogue of Microorganisms (GCM) 10K type strain sequencing project: providing services to taxonomists for standard genome sequencing and annotation.</title>
        <authorList>
            <consortium name="The Broad Institute Genomics Platform"/>
            <consortium name="The Broad Institute Genome Sequencing Center for Infectious Disease"/>
            <person name="Wu L."/>
            <person name="Ma J."/>
        </authorList>
    </citation>
    <scope>NUCLEOTIDE SEQUENCE [LARGE SCALE GENOMIC DNA]</scope>
    <source>
        <strain evidence="3">JCM 4866</strain>
    </source>
</reference>
<proteinExistence type="predicted"/>
<evidence type="ECO:0000313" key="2">
    <source>
        <dbReference type="EMBL" id="GGX12039.1"/>
    </source>
</evidence>
<feature type="compositionally biased region" description="Basic and acidic residues" evidence="1">
    <location>
        <begin position="1"/>
        <end position="17"/>
    </location>
</feature>
<feature type="compositionally biased region" description="Low complexity" evidence="1">
    <location>
        <begin position="34"/>
        <end position="54"/>
    </location>
</feature>
<keyword evidence="3" id="KW-1185">Reference proteome</keyword>
<name>A0ABQ2XE63_9ACTN</name>
<sequence>MPEAREDARGDVQHAHEGTGSADEERDGLGAWSAQQAAHPARPARTSRTASATRNLTRHFLICPDRHRIPLVLRETLDPVPIRASGDIAPSRTVSRGERFTPHVKAVSKAKESPGQARAKV</sequence>
<evidence type="ECO:0000256" key="1">
    <source>
        <dbReference type="SAM" id="MobiDB-lite"/>
    </source>
</evidence>
<organism evidence="2 3">
    <name type="scientific">Streptomyces lomondensis</name>
    <dbReference type="NCBI Taxonomy" id="68229"/>
    <lineage>
        <taxon>Bacteria</taxon>
        <taxon>Bacillati</taxon>
        <taxon>Actinomycetota</taxon>
        <taxon>Actinomycetes</taxon>
        <taxon>Kitasatosporales</taxon>
        <taxon>Streptomycetaceae</taxon>
        <taxon>Streptomyces</taxon>
    </lineage>
</organism>